<reference evidence="1 2" key="1">
    <citation type="submission" date="2022-12" db="EMBL/GenBank/DDBJ databases">
        <title>Chromosome-level genome of Tegillarca granosa.</title>
        <authorList>
            <person name="Kim J."/>
        </authorList>
    </citation>
    <scope>NUCLEOTIDE SEQUENCE [LARGE SCALE GENOMIC DNA]</scope>
    <source>
        <strain evidence="1">Teg-2019</strain>
        <tissue evidence="1">Adductor muscle</tissue>
    </source>
</reference>
<evidence type="ECO:0000313" key="2">
    <source>
        <dbReference type="Proteomes" id="UP001217089"/>
    </source>
</evidence>
<dbReference type="Proteomes" id="UP001217089">
    <property type="component" value="Unassembled WGS sequence"/>
</dbReference>
<proteinExistence type="predicted"/>
<evidence type="ECO:0000313" key="1">
    <source>
        <dbReference type="EMBL" id="KAJ8306981.1"/>
    </source>
</evidence>
<protein>
    <submittedName>
        <fullName evidence="1">Uncharacterized protein</fullName>
    </submittedName>
</protein>
<dbReference type="EMBL" id="JARBDR010000793">
    <property type="protein sequence ID" value="KAJ8306981.1"/>
    <property type="molecule type" value="Genomic_DNA"/>
</dbReference>
<comment type="caution">
    <text evidence="1">The sequence shown here is derived from an EMBL/GenBank/DDBJ whole genome shotgun (WGS) entry which is preliminary data.</text>
</comment>
<sequence length="90" mass="10340">MEVEMIQILVHLSLQFCVKTKRNTNFQQYFKPTQDYGAPCSTLSHTDFMNKCQYSAAFELLNFIYGGSLIEPSSSNKAIGKVMMNREFDL</sequence>
<accession>A0ABQ9EP10</accession>
<name>A0ABQ9EP10_TEGGR</name>
<keyword evidence="2" id="KW-1185">Reference proteome</keyword>
<organism evidence="1 2">
    <name type="scientific">Tegillarca granosa</name>
    <name type="common">Malaysian cockle</name>
    <name type="synonym">Anadara granosa</name>
    <dbReference type="NCBI Taxonomy" id="220873"/>
    <lineage>
        <taxon>Eukaryota</taxon>
        <taxon>Metazoa</taxon>
        <taxon>Spiralia</taxon>
        <taxon>Lophotrochozoa</taxon>
        <taxon>Mollusca</taxon>
        <taxon>Bivalvia</taxon>
        <taxon>Autobranchia</taxon>
        <taxon>Pteriomorphia</taxon>
        <taxon>Arcoida</taxon>
        <taxon>Arcoidea</taxon>
        <taxon>Arcidae</taxon>
        <taxon>Tegillarca</taxon>
    </lineage>
</organism>
<gene>
    <name evidence="1" type="ORF">KUTeg_015065</name>
</gene>